<name>A0A9N9IDF7_9GLOM</name>
<protein>
    <submittedName>
        <fullName evidence="1">7199_t:CDS:1</fullName>
    </submittedName>
</protein>
<keyword evidence="2" id="KW-1185">Reference proteome</keyword>
<proteinExistence type="predicted"/>
<accession>A0A9N9IDF7</accession>
<dbReference type="AlphaFoldDB" id="A0A9N9IDF7"/>
<evidence type="ECO:0000313" key="2">
    <source>
        <dbReference type="Proteomes" id="UP000789342"/>
    </source>
</evidence>
<reference evidence="1" key="1">
    <citation type="submission" date="2021-06" db="EMBL/GenBank/DDBJ databases">
        <authorList>
            <person name="Kallberg Y."/>
            <person name="Tangrot J."/>
            <person name="Rosling A."/>
        </authorList>
    </citation>
    <scope>NUCLEOTIDE SEQUENCE</scope>
    <source>
        <strain evidence="1">CL551</strain>
    </source>
</reference>
<dbReference type="EMBL" id="CAJVPV010026179">
    <property type="protein sequence ID" value="CAG8730907.1"/>
    <property type="molecule type" value="Genomic_DNA"/>
</dbReference>
<dbReference type="OrthoDB" id="2445189at2759"/>
<dbReference type="Proteomes" id="UP000789342">
    <property type="component" value="Unassembled WGS sequence"/>
</dbReference>
<comment type="caution">
    <text evidence="1">The sequence shown here is derived from an EMBL/GenBank/DDBJ whole genome shotgun (WGS) entry which is preliminary data.</text>
</comment>
<gene>
    <name evidence="1" type="ORF">AMORRO_LOCUS14008</name>
</gene>
<feature type="non-terminal residue" evidence="1">
    <location>
        <position position="146"/>
    </location>
</feature>
<sequence length="146" mass="16716">AETKMPHFGTEMPTQNRTEVETVQNLTSVGGRPKAEVWQYYNQVNNGKGRHKGAICKFCREVWNRGRAQEMKYHTAIKCKGPVPRDVRFNLLREIQNGTDSTLPELSTPSTPKRQRTFNQKSLTLDAYYDTTAAIDQTREIRANKA</sequence>
<evidence type="ECO:0000313" key="1">
    <source>
        <dbReference type="EMBL" id="CAG8730907.1"/>
    </source>
</evidence>
<organism evidence="1 2">
    <name type="scientific">Acaulospora morrowiae</name>
    <dbReference type="NCBI Taxonomy" id="94023"/>
    <lineage>
        <taxon>Eukaryota</taxon>
        <taxon>Fungi</taxon>
        <taxon>Fungi incertae sedis</taxon>
        <taxon>Mucoromycota</taxon>
        <taxon>Glomeromycotina</taxon>
        <taxon>Glomeromycetes</taxon>
        <taxon>Diversisporales</taxon>
        <taxon>Acaulosporaceae</taxon>
        <taxon>Acaulospora</taxon>
    </lineage>
</organism>
<feature type="non-terminal residue" evidence="1">
    <location>
        <position position="1"/>
    </location>
</feature>